<dbReference type="Proteomes" id="UP000095283">
    <property type="component" value="Unplaced"/>
</dbReference>
<dbReference type="WBParaSite" id="Hba_04884">
    <property type="protein sequence ID" value="Hba_04884"/>
    <property type="gene ID" value="Hba_04884"/>
</dbReference>
<reference evidence="2" key="1">
    <citation type="submission" date="2016-11" db="UniProtKB">
        <authorList>
            <consortium name="WormBaseParasite"/>
        </authorList>
    </citation>
    <scope>IDENTIFICATION</scope>
</reference>
<keyword evidence="1" id="KW-1185">Reference proteome</keyword>
<organism evidence="1 2">
    <name type="scientific">Heterorhabditis bacteriophora</name>
    <name type="common">Entomopathogenic nematode worm</name>
    <dbReference type="NCBI Taxonomy" id="37862"/>
    <lineage>
        <taxon>Eukaryota</taxon>
        <taxon>Metazoa</taxon>
        <taxon>Ecdysozoa</taxon>
        <taxon>Nematoda</taxon>
        <taxon>Chromadorea</taxon>
        <taxon>Rhabditida</taxon>
        <taxon>Rhabditina</taxon>
        <taxon>Rhabditomorpha</taxon>
        <taxon>Strongyloidea</taxon>
        <taxon>Heterorhabditidae</taxon>
        <taxon>Heterorhabditis</taxon>
    </lineage>
</organism>
<name>A0A1I7WIP4_HETBA</name>
<evidence type="ECO:0000313" key="1">
    <source>
        <dbReference type="Proteomes" id="UP000095283"/>
    </source>
</evidence>
<dbReference type="AlphaFoldDB" id="A0A1I7WIP4"/>
<protein>
    <submittedName>
        <fullName evidence="2">Uncharacterized protein</fullName>
    </submittedName>
</protein>
<sequence>MIVINNSHMELIFLLPKYTSFCSLFSL</sequence>
<proteinExistence type="predicted"/>
<accession>A0A1I7WIP4</accession>
<evidence type="ECO:0000313" key="2">
    <source>
        <dbReference type="WBParaSite" id="Hba_04884"/>
    </source>
</evidence>